<evidence type="ECO:0000259" key="2">
    <source>
        <dbReference type="Pfam" id="PF05670"/>
    </source>
</evidence>
<dbReference type="PANTHER" id="PTHR15239:SF6">
    <property type="entry name" value="RIBOSOME QUALITY CONTROL COMPLEX SUBUNIT NEMF"/>
    <property type="match status" value="1"/>
</dbReference>
<sequence>MDAFVLQAIARELDAALRGARLEKAVQADPFTFVLTFSCGDRRTRRLLLSGDLAHPRLHLTEESPPGQPEPGDFLRSLRKHLAGCRVTRVAAGEWERVAQLSFERAGSPPGAFALLAEVMGRWSNLVLVEGRAGRVLDAMRLSTGERNPARPVERGAPYRLPPAQKKRAPGAVDEKDFLGLLAEAALKKGNQGERARWLVRTFGGLSPAVAAEIAGRAGEDPRVLWEAVAWAVGCYREGRFHPSVILSSGGSPAGLSALEAASLPPARVQAWPSMNGAAEAFYREAAGGAPLQAGRAALARTVRGHLKRTGRNLAAVEEDLRQAGEAEDCRLKGDLLLRNLDGVGEGAVNVRFEHEGAPLEIALDPRLSPSGNAQRYFRRYKKLKRLVGAGGRRRQDLAAERSFLEELLYDAEEAGGPEALAGVRQALEEGGFGKKAPSPSRRKRGRAAPPARPYRRFLSPGGWEIFVGKSALGNEALLRRVARGGDTWLHAQGLPGSHVLLRAAGEAPEEALLQAAALAAYHSRGRRDGRVRVDYLPVERLRRPRGGRPGQVIFTGQRTLLASPEEGERLSRELEAADA</sequence>
<name>A0A933E8A8_UNCTE</name>
<dbReference type="GO" id="GO:1990112">
    <property type="term" value="C:RQC complex"/>
    <property type="evidence" value="ECO:0007669"/>
    <property type="project" value="TreeGrafter"/>
</dbReference>
<reference evidence="3" key="1">
    <citation type="submission" date="2020-07" db="EMBL/GenBank/DDBJ databases">
        <title>Huge and variable diversity of episymbiotic CPR bacteria and DPANN archaea in groundwater ecosystems.</title>
        <authorList>
            <person name="He C.Y."/>
            <person name="Keren R."/>
            <person name="Whittaker M."/>
            <person name="Farag I.F."/>
            <person name="Doudna J."/>
            <person name="Cate J.H.D."/>
            <person name="Banfield J.F."/>
        </authorList>
    </citation>
    <scope>NUCLEOTIDE SEQUENCE</scope>
    <source>
        <strain evidence="3">NC_groundwater_1370_Ag_S-0.2um_69_93</strain>
    </source>
</reference>
<dbReference type="EMBL" id="JACQRX010000013">
    <property type="protein sequence ID" value="MBI4250868.1"/>
    <property type="molecule type" value="Genomic_DNA"/>
</dbReference>
<evidence type="ECO:0000313" key="4">
    <source>
        <dbReference type="Proteomes" id="UP000752292"/>
    </source>
</evidence>
<accession>A0A933E8A8</accession>
<dbReference type="GO" id="GO:0000049">
    <property type="term" value="F:tRNA binding"/>
    <property type="evidence" value="ECO:0007669"/>
    <property type="project" value="TreeGrafter"/>
</dbReference>
<evidence type="ECO:0000256" key="1">
    <source>
        <dbReference type="SAM" id="MobiDB-lite"/>
    </source>
</evidence>
<feature type="domain" description="NFACT RNA-binding" evidence="2">
    <location>
        <begin position="457"/>
        <end position="554"/>
    </location>
</feature>
<feature type="region of interest" description="Disordered" evidence="1">
    <location>
        <begin position="431"/>
        <end position="454"/>
    </location>
</feature>
<dbReference type="GO" id="GO:0043023">
    <property type="term" value="F:ribosomal large subunit binding"/>
    <property type="evidence" value="ECO:0007669"/>
    <property type="project" value="TreeGrafter"/>
</dbReference>
<protein>
    <submittedName>
        <fullName evidence="3">NFACT family protein</fullName>
    </submittedName>
</protein>
<dbReference type="Proteomes" id="UP000752292">
    <property type="component" value="Unassembled WGS sequence"/>
</dbReference>
<proteinExistence type="predicted"/>
<evidence type="ECO:0000313" key="3">
    <source>
        <dbReference type="EMBL" id="MBI4250868.1"/>
    </source>
</evidence>
<dbReference type="PANTHER" id="PTHR15239">
    <property type="entry name" value="NUCLEAR EXPORT MEDIATOR FACTOR NEMF"/>
    <property type="match status" value="1"/>
</dbReference>
<dbReference type="InterPro" id="IPR051608">
    <property type="entry name" value="RQC_Subunit_NEMF"/>
</dbReference>
<dbReference type="Pfam" id="PF05670">
    <property type="entry name" value="NFACT-R_1"/>
    <property type="match status" value="1"/>
</dbReference>
<comment type="caution">
    <text evidence="3">The sequence shown here is derived from an EMBL/GenBank/DDBJ whole genome shotgun (WGS) entry which is preliminary data.</text>
</comment>
<dbReference type="Gene3D" id="2.30.310.10">
    <property type="entry name" value="ibrinogen binding protein from staphylococcus aureus domain"/>
    <property type="match status" value="1"/>
</dbReference>
<dbReference type="InterPro" id="IPR008532">
    <property type="entry name" value="NFACT_RNA-bd"/>
</dbReference>
<gene>
    <name evidence="3" type="ORF">HY618_00275</name>
</gene>
<organism evidence="3 4">
    <name type="scientific">Tectimicrobiota bacterium</name>
    <dbReference type="NCBI Taxonomy" id="2528274"/>
    <lineage>
        <taxon>Bacteria</taxon>
        <taxon>Pseudomonadati</taxon>
        <taxon>Nitrospinota/Tectimicrobiota group</taxon>
        <taxon>Candidatus Tectimicrobiota</taxon>
    </lineage>
</organism>
<dbReference type="AlphaFoldDB" id="A0A933E8A8"/>
<dbReference type="Pfam" id="PF05833">
    <property type="entry name" value="NFACT_N"/>
    <property type="match status" value="1"/>
</dbReference>
<dbReference type="GO" id="GO:0072344">
    <property type="term" value="P:rescue of stalled ribosome"/>
    <property type="evidence" value="ECO:0007669"/>
    <property type="project" value="TreeGrafter"/>
</dbReference>
<feature type="region of interest" description="Disordered" evidence="1">
    <location>
        <begin position="147"/>
        <end position="167"/>
    </location>
</feature>